<proteinExistence type="predicted"/>
<comment type="caution">
    <text evidence="1">The sequence shown here is derived from an EMBL/GenBank/DDBJ whole genome shotgun (WGS) entry which is preliminary data.</text>
</comment>
<protein>
    <submittedName>
        <fullName evidence="1">Uncharacterized protein</fullName>
    </submittedName>
</protein>
<keyword evidence="2" id="KW-1185">Reference proteome</keyword>
<evidence type="ECO:0000313" key="2">
    <source>
        <dbReference type="Proteomes" id="UP001060085"/>
    </source>
</evidence>
<accession>A0ACC0AG41</accession>
<dbReference type="Proteomes" id="UP001060085">
    <property type="component" value="Linkage Group LG06"/>
</dbReference>
<evidence type="ECO:0000313" key="1">
    <source>
        <dbReference type="EMBL" id="KAI5659584.1"/>
    </source>
</evidence>
<reference evidence="2" key="1">
    <citation type="journal article" date="2023" name="Nat. Plants">
        <title>Single-cell RNA sequencing provides a high-resolution roadmap for understanding the multicellular compartmentation of specialized metabolism.</title>
        <authorList>
            <person name="Sun S."/>
            <person name="Shen X."/>
            <person name="Li Y."/>
            <person name="Li Y."/>
            <person name="Wang S."/>
            <person name="Li R."/>
            <person name="Zhang H."/>
            <person name="Shen G."/>
            <person name="Guo B."/>
            <person name="Wei J."/>
            <person name="Xu J."/>
            <person name="St-Pierre B."/>
            <person name="Chen S."/>
            <person name="Sun C."/>
        </authorList>
    </citation>
    <scope>NUCLEOTIDE SEQUENCE [LARGE SCALE GENOMIC DNA]</scope>
</reference>
<organism evidence="1 2">
    <name type="scientific">Catharanthus roseus</name>
    <name type="common">Madagascar periwinkle</name>
    <name type="synonym">Vinca rosea</name>
    <dbReference type="NCBI Taxonomy" id="4058"/>
    <lineage>
        <taxon>Eukaryota</taxon>
        <taxon>Viridiplantae</taxon>
        <taxon>Streptophyta</taxon>
        <taxon>Embryophyta</taxon>
        <taxon>Tracheophyta</taxon>
        <taxon>Spermatophyta</taxon>
        <taxon>Magnoliopsida</taxon>
        <taxon>eudicotyledons</taxon>
        <taxon>Gunneridae</taxon>
        <taxon>Pentapetalae</taxon>
        <taxon>asterids</taxon>
        <taxon>lamiids</taxon>
        <taxon>Gentianales</taxon>
        <taxon>Apocynaceae</taxon>
        <taxon>Rauvolfioideae</taxon>
        <taxon>Vinceae</taxon>
        <taxon>Catharanthinae</taxon>
        <taxon>Catharanthus</taxon>
    </lineage>
</organism>
<dbReference type="EMBL" id="CM044706">
    <property type="protein sequence ID" value="KAI5659584.1"/>
    <property type="molecule type" value="Genomic_DNA"/>
</dbReference>
<name>A0ACC0AG41_CATRO</name>
<gene>
    <name evidence="1" type="ORF">M9H77_28377</name>
</gene>
<sequence>MFAHVAASTAATNLTGGIRTYRFNTRFESLDPRRAIRANCLNSNVNHAILLVSTDHKIMHCREIIPVRGLVLVVDLSDDESVEAPVVQETEGMDTPIVDGPSLAVLPIPVLPAKFASSFPSLSLLGEFGEQDIYGYCMWRKQQIENAGWLIAELRSEIARRIAYFHSSEKIEKYHIGTDIPKPYPGPWRVGYGFRNFIPAGYGCRCSCTIRKVVQIYGRDFFSQRFYADGIRFWKLVSISPFQRKPISKEVKISLQLPYRRSSLTSSEDKVAELSDLKFETAVLEMIAYIARNKRSASALEDSPQDSLGEAAIKALVSLATIDPDLIWLLLADVYFSLKKKDTPLPPGEEFPEILPPPLSSKGYLYVFYGGQSYGFEIDTSAIEHVFKTLHDALSFTSQVKRKVEKEDDDKRRNQDKKKKKIASPDIGDEPKRKKHRTSVSGDDETRRDKRDNKSKNRRDKSHKSSKRHSNTKELLIPFPSFLKQAQTVVLIKLDTTILEN</sequence>